<dbReference type="RefSeq" id="WP_113805742.1">
    <property type="nucleotide sequence ID" value="NZ_QOCW01000007.1"/>
</dbReference>
<dbReference type="GO" id="GO:0006261">
    <property type="term" value="P:DNA-templated DNA replication"/>
    <property type="evidence" value="ECO:0007669"/>
    <property type="project" value="UniProtKB-UniRule"/>
</dbReference>
<protein>
    <recommendedName>
        <fullName evidence="3">DNA polymerase IV</fullName>
        <shortName evidence="3">Pol IV</shortName>
        <ecNumber evidence="3">2.7.7.7</ecNumber>
    </recommendedName>
</protein>
<dbReference type="AlphaFoldDB" id="A0A366XWI0"/>
<keyword evidence="3" id="KW-0235">DNA replication</keyword>
<dbReference type="InterPro" id="IPR043502">
    <property type="entry name" value="DNA/RNA_pol_sf"/>
</dbReference>
<keyword evidence="3" id="KW-0239">DNA-directed DNA polymerase</keyword>
<dbReference type="Gene3D" id="1.10.150.20">
    <property type="entry name" value="5' to 3' exonuclease, C-terminal subdomain"/>
    <property type="match status" value="1"/>
</dbReference>
<evidence type="ECO:0000313" key="5">
    <source>
        <dbReference type="EMBL" id="RBW69986.1"/>
    </source>
</evidence>
<dbReference type="InterPro" id="IPR001126">
    <property type="entry name" value="UmuC"/>
</dbReference>
<dbReference type="EC" id="2.7.7.7" evidence="3"/>
<dbReference type="SUPFAM" id="SSF56672">
    <property type="entry name" value="DNA/RNA polymerases"/>
    <property type="match status" value="1"/>
</dbReference>
<dbReference type="CDD" id="cd03586">
    <property type="entry name" value="PolY_Pol_IV_kappa"/>
    <property type="match status" value="1"/>
</dbReference>
<keyword evidence="3" id="KW-0234">DNA repair</keyword>
<reference evidence="5 6" key="1">
    <citation type="submission" date="2018-07" db="EMBL/GenBank/DDBJ databases">
        <title>Lottiidibacillus patelloidae gen. nov., sp. nov., isolated from the intestinal tract of a marine limpet and the reclassification of B. taeanensis BH030017T, B. algicola KMM 3737T and B. hwajinpoensis SW-72T as genus Lottiidibacillus.</title>
        <authorList>
            <person name="Liu R."/>
            <person name="Huang Z."/>
        </authorList>
    </citation>
    <scope>NUCLEOTIDE SEQUENCE [LARGE SCALE GENOMIC DNA]</scope>
    <source>
        <strain evidence="5 6">BH030017</strain>
    </source>
</reference>
<comment type="function">
    <text evidence="3">Poorly processive, error-prone DNA polymerase involved in untargeted mutagenesis. Copies undamaged DNA at stalled replication forks, which arise in vivo from mismatched or misaligned primer ends. These misaligned primers can be extended by PolIV. Exhibits no 3'-5' exonuclease (proofreading) activity. May be involved in translesional synthesis, in conjunction with the beta clamp from PolIII.</text>
</comment>
<keyword evidence="2 3" id="KW-0548">Nucleotidyltransferase</keyword>
<organism evidence="5 6">
    <name type="scientific">Bacillus taeanensis</name>
    <dbReference type="NCBI Taxonomy" id="273032"/>
    <lineage>
        <taxon>Bacteria</taxon>
        <taxon>Bacillati</taxon>
        <taxon>Bacillota</taxon>
        <taxon>Bacilli</taxon>
        <taxon>Bacillales</taxon>
        <taxon>Bacillaceae</taxon>
        <taxon>Bacillus</taxon>
    </lineage>
</organism>
<dbReference type="GO" id="GO:0005829">
    <property type="term" value="C:cytosol"/>
    <property type="evidence" value="ECO:0007669"/>
    <property type="project" value="TreeGrafter"/>
</dbReference>
<comment type="similarity">
    <text evidence="1 3">Belongs to the DNA polymerase type-Y family.</text>
</comment>
<dbReference type="GO" id="GO:0042276">
    <property type="term" value="P:error-prone translesion synthesis"/>
    <property type="evidence" value="ECO:0007669"/>
    <property type="project" value="TreeGrafter"/>
</dbReference>
<dbReference type="SUPFAM" id="SSF100879">
    <property type="entry name" value="Lesion bypass DNA polymerase (Y-family), little finger domain"/>
    <property type="match status" value="1"/>
</dbReference>
<feature type="domain" description="UmuC" evidence="4">
    <location>
        <begin position="7"/>
        <end position="189"/>
    </location>
</feature>
<dbReference type="GO" id="GO:0000287">
    <property type="term" value="F:magnesium ion binding"/>
    <property type="evidence" value="ECO:0007669"/>
    <property type="project" value="UniProtKB-UniRule"/>
</dbReference>
<feature type="active site" evidence="3">
    <location>
        <position position="108"/>
    </location>
</feature>
<keyword evidence="3" id="KW-0808">Transferase</keyword>
<name>A0A366XWI0_9BACI</name>
<dbReference type="Pfam" id="PF11799">
    <property type="entry name" value="IMS_C"/>
    <property type="match status" value="1"/>
</dbReference>
<comment type="catalytic activity">
    <reaction evidence="3">
        <text>DNA(n) + a 2'-deoxyribonucleoside 5'-triphosphate = DNA(n+1) + diphosphate</text>
        <dbReference type="Rhea" id="RHEA:22508"/>
        <dbReference type="Rhea" id="RHEA-COMP:17339"/>
        <dbReference type="Rhea" id="RHEA-COMP:17340"/>
        <dbReference type="ChEBI" id="CHEBI:33019"/>
        <dbReference type="ChEBI" id="CHEBI:61560"/>
        <dbReference type="ChEBI" id="CHEBI:173112"/>
        <dbReference type="EC" id="2.7.7.7"/>
    </reaction>
</comment>
<keyword evidence="6" id="KW-1185">Reference proteome</keyword>
<evidence type="ECO:0000259" key="4">
    <source>
        <dbReference type="PROSITE" id="PS50173"/>
    </source>
</evidence>
<dbReference type="PROSITE" id="PS50173">
    <property type="entry name" value="UMUC"/>
    <property type="match status" value="1"/>
</dbReference>
<dbReference type="Gene3D" id="3.40.1170.60">
    <property type="match status" value="1"/>
</dbReference>
<keyword evidence="3" id="KW-0479">Metal-binding</keyword>
<evidence type="ECO:0000256" key="2">
    <source>
        <dbReference type="ARBA" id="ARBA00022695"/>
    </source>
</evidence>
<feature type="binding site" evidence="3">
    <location>
        <position position="107"/>
    </location>
    <ligand>
        <name>Mg(2+)</name>
        <dbReference type="ChEBI" id="CHEBI:18420"/>
    </ligand>
</feature>
<dbReference type="InterPro" id="IPR017961">
    <property type="entry name" value="DNA_pol_Y-fam_little_finger"/>
</dbReference>
<dbReference type="Gene3D" id="3.30.70.270">
    <property type="match status" value="1"/>
</dbReference>
<dbReference type="GO" id="GO:0009432">
    <property type="term" value="P:SOS response"/>
    <property type="evidence" value="ECO:0007669"/>
    <property type="project" value="TreeGrafter"/>
</dbReference>
<feature type="binding site" evidence="3">
    <location>
        <position position="11"/>
    </location>
    <ligand>
        <name>Mg(2+)</name>
        <dbReference type="ChEBI" id="CHEBI:18420"/>
    </ligand>
</feature>
<dbReference type="InterPro" id="IPR036775">
    <property type="entry name" value="DNA_pol_Y-fam_lit_finger_sf"/>
</dbReference>
<evidence type="ECO:0000313" key="6">
    <source>
        <dbReference type="Proteomes" id="UP000253314"/>
    </source>
</evidence>
<comment type="subcellular location">
    <subcellularLocation>
        <location evidence="3">Cytoplasm</location>
    </subcellularLocation>
</comment>
<feature type="site" description="Substrate discrimination" evidence="3">
    <location>
        <position position="16"/>
    </location>
</feature>
<proteinExistence type="inferred from homology"/>
<comment type="caution">
    <text evidence="5">The sequence shown here is derived from an EMBL/GenBank/DDBJ whole genome shotgun (WGS) entry which is preliminary data.</text>
</comment>
<dbReference type="GO" id="GO:0003684">
    <property type="term" value="F:damaged DNA binding"/>
    <property type="evidence" value="ECO:0007669"/>
    <property type="project" value="InterPro"/>
</dbReference>
<dbReference type="OrthoDB" id="9808813at2"/>
<dbReference type="HAMAP" id="MF_01113">
    <property type="entry name" value="DNApol_IV"/>
    <property type="match status" value="1"/>
</dbReference>
<dbReference type="GO" id="GO:0006281">
    <property type="term" value="P:DNA repair"/>
    <property type="evidence" value="ECO:0007669"/>
    <property type="project" value="UniProtKB-UniRule"/>
</dbReference>
<keyword evidence="3" id="KW-0227">DNA damage</keyword>
<dbReference type="InterPro" id="IPR043128">
    <property type="entry name" value="Rev_trsase/Diguanyl_cyclase"/>
</dbReference>
<gene>
    <name evidence="3" type="primary">dinB</name>
    <name evidence="5" type="ORF">DS031_09035</name>
</gene>
<keyword evidence="3" id="KW-0515">Mutator protein</keyword>
<comment type="subunit">
    <text evidence="3">Monomer.</text>
</comment>
<dbReference type="InterPro" id="IPR050116">
    <property type="entry name" value="DNA_polymerase-Y"/>
</dbReference>
<accession>A0A366XWI0</accession>
<evidence type="ECO:0000256" key="1">
    <source>
        <dbReference type="ARBA" id="ARBA00010945"/>
    </source>
</evidence>
<dbReference type="EMBL" id="QOCW01000007">
    <property type="protein sequence ID" value="RBW69986.1"/>
    <property type="molecule type" value="Genomic_DNA"/>
</dbReference>
<dbReference type="Gene3D" id="3.30.1490.100">
    <property type="entry name" value="DNA polymerase, Y-family, little finger domain"/>
    <property type="match status" value="1"/>
</dbReference>
<dbReference type="Proteomes" id="UP000253314">
    <property type="component" value="Unassembled WGS sequence"/>
</dbReference>
<dbReference type="Pfam" id="PF00817">
    <property type="entry name" value="IMS"/>
    <property type="match status" value="1"/>
</dbReference>
<dbReference type="PANTHER" id="PTHR11076">
    <property type="entry name" value="DNA REPAIR POLYMERASE UMUC / TRANSFERASE FAMILY MEMBER"/>
    <property type="match status" value="1"/>
</dbReference>
<keyword evidence="3" id="KW-0238">DNA-binding</keyword>
<evidence type="ECO:0000256" key="3">
    <source>
        <dbReference type="HAMAP-Rule" id="MF_01113"/>
    </source>
</evidence>
<keyword evidence="3" id="KW-0963">Cytoplasm</keyword>
<sequence length="360" mass="40301">MKEEKVILLADMNSFFASCHQSEDESLQSKPVIVGGAPHNKMKGKVIAASYEARENGIYTTMSMYEALKKCPNAVVVQRNHSLYNAYSQKIMAFLRLIGDTEIASIDEAYVDITERVQAGNAPKSIAFYIQKMVWEKLSIPSSIGIGPTKIIAKMAADVKKPMGCTLFNREQFCNHFHPLPLEVLHGCGKKTEEKLNSHSLYTIGDLARADTFHLKMILGIRGEVLQKAALGLSSNKVNADRRKGDKTIGKETTFPKPTDDQDMILNIGKSMVKLLSKRLEDKRLKARTIAIVYKKESGQGSHSKSITLMEPVSNPGVIYNHVERLYEAHLIDLPLWLFGVRLSNFDTSSFVQLTLFDKY</sequence>
<keyword evidence="3" id="KW-0460">Magnesium</keyword>
<dbReference type="GO" id="GO:0003887">
    <property type="term" value="F:DNA-directed DNA polymerase activity"/>
    <property type="evidence" value="ECO:0007669"/>
    <property type="project" value="UniProtKB-UniRule"/>
</dbReference>
<dbReference type="PANTHER" id="PTHR11076:SF33">
    <property type="entry name" value="DNA POLYMERASE KAPPA"/>
    <property type="match status" value="1"/>
</dbReference>
<dbReference type="InterPro" id="IPR022880">
    <property type="entry name" value="DNApol_IV"/>
</dbReference>
<comment type="cofactor">
    <cofactor evidence="3">
        <name>Mg(2+)</name>
        <dbReference type="ChEBI" id="CHEBI:18420"/>
    </cofactor>
    <text evidence="3">Binds 2 magnesium ions per subunit.</text>
</comment>